<proteinExistence type="predicted"/>
<protein>
    <recommendedName>
        <fullName evidence="1">PLC-beta PH domain-containing protein</fullName>
    </recommendedName>
</protein>
<dbReference type="InParanoid" id="B0W1J9"/>
<dbReference type="AlphaFoldDB" id="B0W1J9"/>
<keyword evidence="4" id="KW-1185">Reference proteome</keyword>
<dbReference type="CDD" id="cd13361">
    <property type="entry name" value="PH_PLC_beta"/>
    <property type="match status" value="1"/>
</dbReference>
<sequence length="106" mass="12381">MKSLSQFRDSCNGIPVTVRVDPKGFYLYWVDQNHEMDLLDIATIRDVRTGQYAKKPRDMKLRQLVTMGSQDTLEEKTVTICYGADFVNVNFMNLCCTRKEIARKFY</sequence>
<evidence type="ECO:0000313" key="2">
    <source>
        <dbReference type="EMBL" id="EDS25797.1"/>
    </source>
</evidence>
<dbReference type="VEuPathDB" id="VectorBase:CPIJ000777"/>
<feature type="domain" description="PLC-beta PH" evidence="1">
    <location>
        <begin position="9"/>
        <end position="104"/>
    </location>
</feature>
<dbReference type="Pfam" id="PF17787">
    <property type="entry name" value="PH_14"/>
    <property type="match status" value="1"/>
</dbReference>
<dbReference type="Gene3D" id="2.30.29.240">
    <property type="match status" value="1"/>
</dbReference>
<dbReference type="OrthoDB" id="269822at2759"/>
<accession>B0W1J9</accession>
<dbReference type="eggNOG" id="KOG1265">
    <property type="taxonomic scope" value="Eukaryota"/>
</dbReference>
<gene>
    <name evidence="3" type="primary">6031887</name>
    <name evidence="2" type="ORF">CpipJ_CPIJ000777</name>
</gene>
<dbReference type="InterPro" id="IPR037862">
    <property type="entry name" value="PLC-beta_PH"/>
</dbReference>
<dbReference type="Proteomes" id="UP000002320">
    <property type="component" value="Unassembled WGS sequence"/>
</dbReference>
<dbReference type="EMBL" id="DS231822">
    <property type="protein sequence ID" value="EDS25797.1"/>
    <property type="molecule type" value="Genomic_DNA"/>
</dbReference>
<reference evidence="3" key="2">
    <citation type="submission" date="2021-02" db="UniProtKB">
        <authorList>
            <consortium name="EnsemblMetazoa"/>
        </authorList>
    </citation>
    <scope>IDENTIFICATION</scope>
    <source>
        <strain evidence="3">JHB</strain>
    </source>
</reference>
<name>B0W1J9_CULQU</name>
<dbReference type="VEuPathDB" id="VectorBase:CQUJHB003607"/>
<dbReference type="OMA" id="FICVELD"/>
<reference evidence="2" key="1">
    <citation type="submission" date="2007-03" db="EMBL/GenBank/DDBJ databases">
        <title>Annotation of Culex pipiens quinquefasciatus.</title>
        <authorList>
            <consortium name="The Broad Institute Genome Sequencing Platform"/>
            <person name="Atkinson P.W."/>
            <person name="Hemingway J."/>
            <person name="Christensen B.M."/>
            <person name="Higgs S."/>
            <person name="Kodira C."/>
            <person name="Hannick L."/>
            <person name="Megy K."/>
            <person name="O'Leary S."/>
            <person name="Pearson M."/>
            <person name="Haas B.J."/>
            <person name="Mauceli E."/>
            <person name="Wortman J.R."/>
            <person name="Lee N.H."/>
            <person name="Guigo R."/>
            <person name="Stanke M."/>
            <person name="Alvarado L."/>
            <person name="Amedeo P."/>
            <person name="Antoine C.H."/>
            <person name="Arensburger P."/>
            <person name="Bidwell S.L."/>
            <person name="Crawford M."/>
            <person name="Camaro F."/>
            <person name="Devon K."/>
            <person name="Engels R."/>
            <person name="Hammond M."/>
            <person name="Howarth C."/>
            <person name="Koehrsen M."/>
            <person name="Lawson D."/>
            <person name="Montgomery P."/>
            <person name="Nene V."/>
            <person name="Nusbaum C."/>
            <person name="Puiu D."/>
            <person name="Romero-Severson J."/>
            <person name="Severson D.W."/>
            <person name="Shumway M."/>
            <person name="Sisk P."/>
            <person name="Stolte C."/>
            <person name="Zeng Q."/>
            <person name="Eisenstadt E."/>
            <person name="Fraser-Liggett C."/>
            <person name="Strausberg R."/>
            <person name="Galagan J."/>
            <person name="Birren B."/>
            <person name="Collins F.H."/>
        </authorList>
    </citation>
    <scope>NUCLEOTIDE SEQUENCE [LARGE SCALE GENOMIC DNA]</scope>
    <source>
        <strain evidence="2">JHB</strain>
    </source>
</reference>
<organism>
    <name type="scientific">Culex quinquefasciatus</name>
    <name type="common">Southern house mosquito</name>
    <name type="synonym">Culex pungens</name>
    <dbReference type="NCBI Taxonomy" id="7176"/>
    <lineage>
        <taxon>Eukaryota</taxon>
        <taxon>Metazoa</taxon>
        <taxon>Ecdysozoa</taxon>
        <taxon>Arthropoda</taxon>
        <taxon>Hexapoda</taxon>
        <taxon>Insecta</taxon>
        <taxon>Pterygota</taxon>
        <taxon>Neoptera</taxon>
        <taxon>Endopterygota</taxon>
        <taxon>Diptera</taxon>
        <taxon>Nematocera</taxon>
        <taxon>Culicoidea</taxon>
        <taxon>Culicidae</taxon>
        <taxon>Culicinae</taxon>
        <taxon>Culicini</taxon>
        <taxon>Culex</taxon>
        <taxon>Culex</taxon>
    </lineage>
</organism>
<dbReference type="STRING" id="7176.B0W1J9"/>
<evidence type="ECO:0000259" key="1">
    <source>
        <dbReference type="Pfam" id="PF17787"/>
    </source>
</evidence>
<evidence type="ECO:0000313" key="3">
    <source>
        <dbReference type="EnsemblMetazoa" id="CPIJ000777-PA"/>
    </source>
</evidence>
<dbReference type="SUPFAM" id="SSF50729">
    <property type="entry name" value="PH domain-like"/>
    <property type="match status" value="1"/>
</dbReference>
<evidence type="ECO:0000313" key="4">
    <source>
        <dbReference type="Proteomes" id="UP000002320"/>
    </source>
</evidence>
<dbReference type="EnsemblMetazoa" id="CPIJ000777-RA">
    <property type="protein sequence ID" value="CPIJ000777-PA"/>
    <property type="gene ID" value="CPIJ000777"/>
</dbReference>
<dbReference type="HOGENOM" id="CLU_2225762_0_0_1"/>
<dbReference type="KEGG" id="cqu:CpipJ_CPIJ000777"/>